<dbReference type="Proteomes" id="UP001170364">
    <property type="component" value="Unassembled WGS sequence"/>
</dbReference>
<comment type="caution">
    <text evidence="1">The sequence shown here is derived from an EMBL/GenBank/DDBJ whole genome shotgun (WGS) entry which is preliminary data.</text>
</comment>
<organism evidence="1 2">
    <name type="scientific">Aliarcobacter butzleri</name>
    <dbReference type="NCBI Taxonomy" id="28197"/>
    <lineage>
        <taxon>Bacteria</taxon>
        <taxon>Pseudomonadati</taxon>
        <taxon>Campylobacterota</taxon>
        <taxon>Epsilonproteobacteria</taxon>
        <taxon>Campylobacterales</taxon>
        <taxon>Arcobacteraceae</taxon>
        <taxon>Aliarcobacter</taxon>
    </lineage>
</organism>
<reference evidence="1" key="1">
    <citation type="journal article" date="2023" name="Microorganisms">
        <title>Genomic Characterization of Arcobacter butzleri Strains Isolated from Various Sources in Lithuania.</title>
        <authorList>
            <person name="Uljanovas D."/>
            <person name="Golz G."/>
            <person name="Fleischmann S."/>
            <person name="Kudirkiene E."/>
            <person name="Kasetiene N."/>
            <person name="Grineviciene A."/>
            <person name="Tamuleviciene E."/>
            <person name="Aksomaitiene J."/>
            <person name="Alter T."/>
            <person name="Malakauskas M."/>
        </authorList>
    </citation>
    <scope>NUCLEOTIDE SEQUENCE</scope>
    <source>
        <strain evidence="1">S41</strain>
    </source>
</reference>
<gene>
    <name evidence="1" type="ORF">PJV93_08070</name>
</gene>
<protein>
    <recommendedName>
        <fullName evidence="3">ATP-binding protein</fullName>
    </recommendedName>
</protein>
<evidence type="ECO:0000313" key="1">
    <source>
        <dbReference type="EMBL" id="MDN5123863.1"/>
    </source>
</evidence>
<dbReference type="AlphaFoldDB" id="A0AAW7QBS6"/>
<dbReference type="RefSeq" id="WP_301370706.1">
    <property type="nucleotide sequence ID" value="NZ_JAQJJF010000006.1"/>
</dbReference>
<sequence>MAKNKFVAQAVREVTSSKKVNKKIHQKFKEFVNKFSGKELDEFLFSVFSYEMYRNYYTCNYLIPDKIFKKNIFKIRSQKRELLWYKNIFLHNKDLINYFLNKQIKIEILILNSKGKEALDEIADVVANTGQSLWAIEYQTHIKKELLYESNITYLNELKNLNESGEMDFFVQQLTLKSESKDIKSFITNLLTQINLMRETEQDLHNQASDYADLFASLLIPYMYDSKRNVNTRTLSCMMSFPIIDQYILFKKYLIDRKNLNNKLELYEQSLINDLNSEIIDEELKNLLNEGILLENIDSKYLSIIEDYTYGNYPIVEKKLNDLILIEPLSTVFIELNARTSIYQNKHSNKTLFQDLTNNFRNLLMLKDNYKSIKKIESIAIKFNLSTWIYPVFFHLYSLINTDNFKKQLSENNMKLLGEKITPKSSLNFSYSNLFNFLNINERNLPKHRYSKTIKLNYLSKNDLYLINEEFNIYKQECIINVDYLKEKADFLINNNFIDEATIFFVEEYLKNEFVSNILPFENLIKDIEELKEPLITIYVPIIYDIYNKKINNNKEDRRRESYEDYIDSFNEFKPSKIFLKKSSLKEVEIYFLKYIAIPSIMDISSEFKSSSDLKIERLEILNILDSLIDDEQVVSEKERILDELIFEDIKASFNSSKLYVDVESLKLDNEFEYIRLFDILEATKKIYLDEDLTEEEDLEKHFIRLKKTEEQEIVMPSSEMSDIIVQIYAKLLEDFVKNENYGLNKYLSTEIRHDVFFTQLRTGFEKFNLLTEVGMDEEYEDNQFWIREYSIVSNNIMFPVLSRLNDFSKDIDTLLKEANSWFNVKDVSLNGGMFDFTATHDRLTVLRKKLLPMDSFNNLLDICILYMWELTYESSKEIKKRLEEDFKENLIILINDLYKDINELRSGVNMEKLMNAIELSKNQLSEDINIVSSWLNKVEEDTQKYNIVSIIKECSYMFRDTMVQKNIKIIINEEIDIFDINLSYIEARSMMLSVYISLNNSIKYGLLTNNEFIIELDIIHIEYSKLRILIKNGIKESSIEEETKLIREVKEKLSEEYKSLSTKEGGTGVHKIYNLLSNISDRFNVDVQIKDNKFILIMEVSHEDNFN</sequence>
<accession>A0AAW7QBS6</accession>
<dbReference type="EMBL" id="JAQJJG010000008">
    <property type="protein sequence ID" value="MDN5123863.1"/>
    <property type="molecule type" value="Genomic_DNA"/>
</dbReference>
<evidence type="ECO:0000313" key="2">
    <source>
        <dbReference type="Proteomes" id="UP001170364"/>
    </source>
</evidence>
<reference evidence="1" key="2">
    <citation type="submission" date="2023-01" db="EMBL/GenBank/DDBJ databases">
        <authorList>
            <person name="Uljanovas D."/>
        </authorList>
    </citation>
    <scope>NUCLEOTIDE SEQUENCE</scope>
    <source>
        <strain evidence="1">S41</strain>
    </source>
</reference>
<name>A0AAW7QBS6_9BACT</name>
<proteinExistence type="predicted"/>
<evidence type="ECO:0008006" key="3">
    <source>
        <dbReference type="Google" id="ProtNLM"/>
    </source>
</evidence>